<dbReference type="PANTHER" id="PTHR36452">
    <property type="entry name" value="CHROMOSOME 12, WHOLE GENOME SHOTGUN SEQUENCE"/>
    <property type="match status" value="1"/>
</dbReference>
<gene>
    <name evidence="1" type="ORF">HDF16_003028</name>
</gene>
<dbReference type="Pfam" id="PF09365">
    <property type="entry name" value="DUF2461"/>
    <property type="match status" value="1"/>
</dbReference>
<name>A0A7W7ZE95_9BACT</name>
<dbReference type="InterPro" id="IPR015996">
    <property type="entry name" value="UCP028451"/>
</dbReference>
<protein>
    <submittedName>
        <fullName evidence="1">Uncharacterized protein (TIGR02453 family)</fullName>
    </submittedName>
</protein>
<comment type="caution">
    <text evidence="1">The sequence shown here is derived from an EMBL/GenBank/DDBJ whole genome shotgun (WGS) entry which is preliminary data.</text>
</comment>
<dbReference type="PIRSF" id="PIRSF028451">
    <property type="entry name" value="UCP028451"/>
    <property type="match status" value="1"/>
</dbReference>
<dbReference type="InterPro" id="IPR012808">
    <property type="entry name" value="CHP02453"/>
</dbReference>
<reference evidence="1 2" key="1">
    <citation type="submission" date="2020-08" db="EMBL/GenBank/DDBJ databases">
        <title>Genomic Encyclopedia of Type Strains, Phase IV (KMG-V): Genome sequencing to study the core and pangenomes of soil and plant-associated prokaryotes.</title>
        <authorList>
            <person name="Whitman W."/>
        </authorList>
    </citation>
    <scope>NUCLEOTIDE SEQUENCE [LARGE SCALE GENOMIC DNA]</scope>
    <source>
        <strain evidence="1 2">M8UP14</strain>
    </source>
</reference>
<dbReference type="PANTHER" id="PTHR36452:SF1">
    <property type="entry name" value="DUF2461 DOMAIN-CONTAINING PROTEIN"/>
    <property type="match status" value="1"/>
</dbReference>
<evidence type="ECO:0000313" key="2">
    <source>
        <dbReference type="Proteomes" id="UP000540989"/>
    </source>
</evidence>
<dbReference type="AlphaFoldDB" id="A0A7W7ZE95"/>
<keyword evidence="2" id="KW-1185">Reference proteome</keyword>
<dbReference type="Proteomes" id="UP000540989">
    <property type="component" value="Unassembled WGS sequence"/>
</dbReference>
<sequence>MFRSESIKFLRSLKRNNDRVWFDARKPIYERELKAPMLALIEAINHAFEGFAPHHVRPPQKAMMRIYRDIRFSANKMPYKTNVAAWWARAGLEKTSGGGYYFELNPTSITIAAGVYMPEREQLFAIRQYLSAEGGNHHAKLRAMLADKKLTSVLTPFDGLKLTRAPKGFSPDDAAVDLLLHRQWGVSATLPAEEALKPTLLKQIVSRFERATPLVELLNAPLVGTLSDSAKGPQTGSQSSVNKALFGLPSVR</sequence>
<evidence type="ECO:0000313" key="1">
    <source>
        <dbReference type="EMBL" id="MBB5058314.1"/>
    </source>
</evidence>
<organism evidence="1 2">
    <name type="scientific">Granulicella aggregans</name>
    <dbReference type="NCBI Taxonomy" id="474949"/>
    <lineage>
        <taxon>Bacteria</taxon>
        <taxon>Pseudomonadati</taxon>
        <taxon>Acidobacteriota</taxon>
        <taxon>Terriglobia</taxon>
        <taxon>Terriglobales</taxon>
        <taxon>Acidobacteriaceae</taxon>
        <taxon>Granulicella</taxon>
    </lineage>
</organism>
<dbReference type="EMBL" id="JACHIP010000004">
    <property type="protein sequence ID" value="MBB5058314.1"/>
    <property type="molecule type" value="Genomic_DNA"/>
</dbReference>
<dbReference type="NCBIfam" id="TIGR02453">
    <property type="entry name" value="TIGR02453 family protein"/>
    <property type="match status" value="1"/>
</dbReference>
<proteinExistence type="predicted"/>
<accession>A0A7W7ZE95</accession>